<dbReference type="Proteomes" id="UP000688137">
    <property type="component" value="Unassembled WGS sequence"/>
</dbReference>
<evidence type="ECO:0000313" key="2">
    <source>
        <dbReference type="EMBL" id="CAD8101188.1"/>
    </source>
</evidence>
<accession>A0A8S1PFF7</accession>
<evidence type="ECO:0000313" key="3">
    <source>
        <dbReference type="Proteomes" id="UP000688137"/>
    </source>
</evidence>
<proteinExistence type="predicted"/>
<feature type="region of interest" description="Disordered" evidence="1">
    <location>
        <begin position="1"/>
        <end position="63"/>
    </location>
</feature>
<organism evidence="2 3">
    <name type="scientific">Paramecium primaurelia</name>
    <dbReference type="NCBI Taxonomy" id="5886"/>
    <lineage>
        <taxon>Eukaryota</taxon>
        <taxon>Sar</taxon>
        <taxon>Alveolata</taxon>
        <taxon>Ciliophora</taxon>
        <taxon>Intramacronucleata</taxon>
        <taxon>Oligohymenophorea</taxon>
        <taxon>Peniculida</taxon>
        <taxon>Parameciidae</taxon>
        <taxon>Paramecium</taxon>
    </lineage>
</organism>
<gene>
    <name evidence="2" type="ORF">PPRIM_AZ9-3.1.T1140156</name>
</gene>
<keyword evidence="3" id="KW-1185">Reference proteome</keyword>
<name>A0A8S1PFF7_PARPR</name>
<dbReference type="EMBL" id="CAJJDM010000117">
    <property type="protein sequence ID" value="CAD8101188.1"/>
    <property type="molecule type" value="Genomic_DNA"/>
</dbReference>
<protein>
    <submittedName>
        <fullName evidence="2">Uncharacterized protein</fullName>
    </submittedName>
</protein>
<reference evidence="2" key="1">
    <citation type="submission" date="2021-01" db="EMBL/GenBank/DDBJ databases">
        <authorList>
            <consortium name="Genoscope - CEA"/>
            <person name="William W."/>
        </authorList>
    </citation>
    <scope>NUCLEOTIDE SEQUENCE</scope>
</reference>
<evidence type="ECO:0000256" key="1">
    <source>
        <dbReference type="SAM" id="MobiDB-lite"/>
    </source>
</evidence>
<feature type="compositionally biased region" description="Basic and acidic residues" evidence="1">
    <location>
        <begin position="38"/>
        <end position="63"/>
    </location>
</feature>
<comment type="caution">
    <text evidence="2">The sequence shown here is derived from an EMBL/GenBank/DDBJ whole genome shotgun (WGS) entry which is preliminary data.</text>
</comment>
<feature type="compositionally biased region" description="Basic and acidic residues" evidence="1">
    <location>
        <begin position="1"/>
        <end position="28"/>
    </location>
</feature>
<sequence length="63" mass="7488">MNQEGIIDKKEMKEIKGEIEKDNLRSGQDKQSNIKYIPKNEKQKHINLDKQEDHKQKQEIIGQ</sequence>
<dbReference type="AlphaFoldDB" id="A0A8S1PFF7"/>